<dbReference type="PANTHER" id="PTHR48050:SF13">
    <property type="entry name" value="STEROL 3-BETA-GLUCOSYLTRANSFERASE UGT80A2"/>
    <property type="match status" value="1"/>
</dbReference>
<dbReference type="EMBL" id="JBEZFP010000058">
    <property type="protein sequence ID" value="MEU8136195.1"/>
    <property type="molecule type" value="Genomic_DNA"/>
</dbReference>
<organism evidence="3 4">
    <name type="scientific">Streptodolium elevatio</name>
    <dbReference type="NCBI Taxonomy" id="3157996"/>
    <lineage>
        <taxon>Bacteria</taxon>
        <taxon>Bacillati</taxon>
        <taxon>Actinomycetota</taxon>
        <taxon>Actinomycetes</taxon>
        <taxon>Kitasatosporales</taxon>
        <taxon>Streptomycetaceae</taxon>
        <taxon>Streptodolium</taxon>
    </lineage>
</organism>
<dbReference type="PANTHER" id="PTHR48050">
    <property type="entry name" value="STEROL 3-BETA-GLUCOSYLTRANSFERASE"/>
    <property type="match status" value="1"/>
</dbReference>
<accession>A0ABV3DKB6</accession>
<dbReference type="RefSeq" id="WP_358356530.1">
    <property type="nucleotide sequence ID" value="NZ_JBEZFP010000058.1"/>
</dbReference>
<dbReference type="Proteomes" id="UP001551482">
    <property type="component" value="Unassembled WGS sequence"/>
</dbReference>
<dbReference type="Gene3D" id="3.40.50.2000">
    <property type="entry name" value="Glycogen Phosphorylase B"/>
    <property type="match status" value="2"/>
</dbReference>
<dbReference type="CDD" id="cd03784">
    <property type="entry name" value="GT1_Gtf-like"/>
    <property type="match status" value="1"/>
</dbReference>
<dbReference type="SUPFAM" id="SSF53756">
    <property type="entry name" value="UDP-Glycosyltransferase/glycogen phosphorylase"/>
    <property type="match status" value="1"/>
</dbReference>
<evidence type="ECO:0000259" key="2">
    <source>
        <dbReference type="Pfam" id="PF06722"/>
    </source>
</evidence>
<evidence type="ECO:0000256" key="1">
    <source>
        <dbReference type="ARBA" id="ARBA00022679"/>
    </source>
</evidence>
<evidence type="ECO:0000313" key="4">
    <source>
        <dbReference type="Proteomes" id="UP001551482"/>
    </source>
</evidence>
<feature type="domain" description="Erythromycin biosynthesis protein CIII-like C-terminal" evidence="2">
    <location>
        <begin position="292"/>
        <end position="413"/>
    </location>
</feature>
<name>A0ABV3DKB6_9ACTN</name>
<keyword evidence="4" id="KW-1185">Reference proteome</keyword>
<dbReference type="InterPro" id="IPR050426">
    <property type="entry name" value="Glycosyltransferase_28"/>
</dbReference>
<sequence>MPSSFLFATWAGGGAVPPVLSLARALRERGHGVRVMADTSLHDEIAAAGLEPIAWTTAPQGDPADPAKDVIRDFEARTPLGALARLRDRIVCGPAADYARDVRAELRARPADVLVCEHMLLGAVTAGEAAGVRVASLATTIYPFPTPGAPPPGPGFAPAKGIPGRVRDRLVTRLSGKPWAKGLPALNAARVANGLEPLGSVVEAFERVDRVLVLSPRALDHAGRRFPEHIRHVGARLEDPAWAGDLTLPDGDAPLVLVGMSSSFMKQHDLLQRIADALGTLPVRALLTTGPAVDPATVGAPANVRVTASAPHSLALRHAAVTVTHAGHGTTVKSLAAGVPMVCVPLGRDQIEVASHVRLAGAGVTVGKGSSARKIARAVEQVLNDRSYRAAAERMAEAIAAENATDQAVNELEVLASRHDKPAEPAAHTKEFAS</sequence>
<dbReference type="InterPro" id="IPR002213">
    <property type="entry name" value="UDP_glucos_trans"/>
</dbReference>
<dbReference type="InterPro" id="IPR010610">
    <property type="entry name" value="EryCIII-like_C"/>
</dbReference>
<comment type="caution">
    <text evidence="3">The sequence shown here is derived from an EMBL/GenBank/DDBJ whole genome shotgun (WGS) entry which is preliminary data.</text>
</comment>
<proteinExistence type="predicted"/>
<gene>
    <name evidence="3" type="ORF">AB0C36_22125</name>
</gene>
<protein>
    <submittedName>
        <fullName evidence="3">Glycosyltransferase</fullName>
    </submittedName>
</protein>
<reference evidence="3 4" key="1">
    <citation type="submission" date="2024-06" db="EMBL/GenBank/DDBJ databases">
        <title>The Natural Products Discovery Center: Release of the First 8490 Sequenced Strains for Exploring Actinobacteria Biosynthetic Diversity.</title>
        <authorList>
            <person name="Kalkreuter E."/>
            <person name="Kautsar S.A."/>
            <person name="Yang D."/>
            <person name="Bader C.D."/>
            <person name="Teijaro C.N."/>
            <person name="Fluegel L."/>
            <person name="Davis C.M."/>
            <person name="Simpson J.R."/>
            <person name="Lauterbach L."/>
            <person name="Steele A.D."/>
            <person name="Gui C."/>
            <person name="Meng S."/>
            <person name="Li G."/>
            <person name="Viehrig K."/>
            <person name="Ye F."/>
            <person name="Su P."/>
            <person name="Kiefer A.F."/>
            <person name="Nichols A."/>
            <person name="Cepeda A.J."/>
            <person name="Yan W."/>
            <person name="Fan B."/>
            <person name="Jiang Y."/>
            <person name="Adhikari A."/>
            <person name="Zheng C.-J."/>
            <person name="Schuster L."/>
            <person name="Cowan T.M."/>
            <person name="Smanski M.J."/>
            <person name="Chevrette M.G."/>
            <person name="De Carvalho L.P.S."/>
            <person name="Shen B."/>
        </authorList>
    </citation>
    <scope>NUCLEOTIDE SEQUENCE [LARGE SCALE GENOMIC DNA]</scope>
    <source>
        <strain evidence="3 4">NPDC048946</strain>
    </source>
</reference>
<keyword evidence="1" id="KW-0808">Transferase</keyword>
<dbReference type="Pfam" id="PF06722">
    <property type="entry name" value="EryCIII-like_C"/>
    <property type="match status" value="1"/>
</dbReference>
<evidence type="ECO:0000313" key="3">
    <source>
        <dbReference type="EMBL" id="MEU8136195.1"/>
    </source>
</evidence>